<comment type="caution">
    <text evidence="2">The sequence shown here is derived from an EMBL/GenBank/DDBJ whole genome shotgun (WGS) entry which is preliminary data.</text>
</comment>
<organism evidence="2 3">
    <name type="scientific">Phyllachora maydis</name>
    <dbReference type="NCBI Taxonomy" id="1825666"/>
    <lineage>
        <taxon>Eukaryota</taxon>
        <taxon>Fungi</taxon>
        <taxon>Dikarya</taxon>
        <taxon>Ascomycota</taxon>
        <taxon>Pezizomycotina</taxon>
        <taxon>Sordariomycetes</taxon>
        <taxon>Sordariomycetidae</taxon>
        <taxon>Phyllachorales</taxon>
        <taxon>Phyllachoraceae</taxon>
        <taxon>Phyllachora</taxon>
    </lineage>
</organism>
<sequence length="214" mass="22598">MSPPDSATTRHKPLRQLAAEKLHGPGANPSQLGDPISLKAETSSTEPAQTHDGDHDGPARPAAMRTPPPSSGGSHEEKKLRGGHHVRGMLTDEIRRGEVGPPGKSLEGDPISLQAESVAKKAEVGKKGKRGGSKFWTGCALVYDLLRIARTAARQFFHTDEADLVGLLCLHRAAAAGAESRSTRNGRGLEWATGGISAGQPPYQSRVPARSSIE</sequence>
<gene>
    <name evidence="2" type="ORF">P8C59_005630</name>
</gene>
<dbReference type="Proteomes" id="UP001217918">
    <property type="component" value="Unassembled WGS sequence"/>
</dbReference>
<protein>
    <submittedName>
        <fullName evidence="2">Uncharacterized protein</fullName>
    </submittedName>
</protein>
<evidence type="ECO:0000313" key="2">
    <source>
        <dbReference type="EMBL" id="KAK2071187.1"/>
    </source>
</evidence>
<keyword evidence="3" id="KW-1185">Reference proteome</keyword>
<accession>A0AAD9I6D5</accession>
<feature type="region of interest" description="Disordered" evidence="1">
    <location>
        <begin position="179"/>
        <end position="214"/>
    </location>
</feature>
<name>A0AAD9I6D5_9PEZI</name>
<reference evidence="2" key="1">
    <citation type="journal article" date="2023" name="Mol. Plant Microbe Interact.">
        <title>Elucidating the Obligate Nature and Biological Capacity of an Invasive Fungal Corn Pathogen.</title>
        <authorList>
            <person name="MacCready J.S."/>
            <person name="Roggenkamp E.M."/>
            <person name="Gdanetz K."/>
            <person name="Chilvers M.I."/>
        </authorList>
    </citation>
    <scope>NUCLEOTIDE SEQUENCE</scope>
    <source>
        <strain evidence="2">PM02</strain>
    </source>
</reference>
<dbReference type="AlphaFoldDB" id="A0AAD9I6D5"/>
<evidence type="ECO:0000313" key="3">
    <source>
        <dbReference type="Proteomes" id="UP001217918"/>
    </source>
</evidence>
<feature type="region of interest" description="Disordered" evidence="1">
    <location>
        <begin position="1"/>
        <end position="109"/>
    </location>
</feature>
<feature type="compositionally biased region" description="Basic and acidic residues" evidence="1">
    <location>
        <begin position="49"/>
        <end position="58"/>
    </location>
</feature>
<dbReference type="EMBL" id="JAQQPM010000004">
    <property type="protein sequence ID" value="KAK2071187.1"/>
    <property type="molecule type" value="Genomic_DNA"/>
</dbReference>
<proteinExistence type="predicted"/>
<evidence type="ECO:0000256" key="1">
    <source>
        <dbReference type="SAM" id="MobiDB-lite"/>
    </source>
</evidence>